<feature type="transmembrane region" description="Helical" evidence="1">
    <location>
        <begin position="7"/>
        <end position="28"/>
    </location>
</feature>
<sequence length="160" mass="19389">MKSKFKLRTLLIPFLIVMFTFISIFILIKSLPIKIEELRWIDIYMALLVVFTWIWLVFGEFRTKVIEVSLNNTEIEKKNYLGLKQKYKYKDFDGYQTSILTSKGQSFEYLYLIKNNQKIVKISEYYHKNYYDLKNEISIDLKNLGEIKLSYFDELKEIFR</sequence>
<protein>
    <submittedName>
        <fullName evidence="2">Uncharacterized protein</fullName>
    </submittedName>
</protein>
<evidence type="ECO:0000256" key="1">
    <source>
        <dbReference type="SAM" id="Phobius"/>
    </source>
</evidence>
<proteinExistence type="predicted"/>
<keyword evidence="1" id="KW-1133">Transmembrane helix</keyword>
<dbReference type="EMBL" id="CP071448">
    <property type="protein sequence ID" value="QSW90525.1"/>
    <property type="molecule type" value="Genomic_DNA"/>
</dbReference>
<evidence type="ECO:0000313" key="2">
    <source>
        <dbReference type="EMBL" id="QSW90525.1"/>
    </source>
</evidence>
<accession>A0ABX7QHH2</accession>
<keyword evidence="3" id="KW-1185">Reference proteome</keyword>
<organism evidence="2 3">
    <name type="scientific">Flavobacterium endoglycinae</name>
    <dbReference type="NCBI Taxonomy" id="2816357"/>
    <lineage>
        <taxon>Bacteria</taxon>
        <taxon>Pseudomonadati</taxon>
        <taxon>Bacteroidota</taxon>
        <taxon>Flavobacteriia</taxon>
        <taxon>Flavobacteriales</taxon>
        <taxon>Flavobacteriaceae</taxon>
        <taxon>Flavobacterium</taxon>
    </lineage>
</organism>
<name>A0ABX7QHH2_9FLAO</name>
<dbReference type="Proteomes" id="UP000663440">
    <property type="component" value="Chromosome"/>
</dbReference>
<feature type="transmembrane region" description="Helical" evidence="1">
    <location>
        <begin position="40"/>
        <end position="58"/>
    </location>
</feature>
<gene>
    <name evidence="2" type="ORF">J0383_06870</name>
</gene>
<dbReference type="RefSeq" id="WP_207297679.1">
    <property type="nucleotide sequence ID" value="NZ_CP071448.1"/>
</dbReference>
<keyword evidence="1" id="KW-0812">Transmembrane</keyword>
<reference evidence="2 3" key="1">
    <citation type="submission" date="2021-03" db="EMBL/GenBank/DDBJ databases">
        <title>Flavobacterium kribbensis sp. nov, an endophytic bacteria, isolated from soybean.</title>
        <authorList>
            <person name="Lee J."/>
            <person name="Seo J."/>
        </authorList>
    </citation>
    <scope>NUCLEOTIDE SEQUENCE [LARGE SCALE GENOMIC DNA]</scope>
    <source>
        <strain evidence="2 3">BB8</strain>
    </source>
</reference>
<evidence type="ECO:0000313" key="3">
    <source>
        <dbReference type="Proteomes" id="UP000663440"/>
    </source>
</evidence>
<keyword evidence="1" id="KW-0472">Membrane</keyword>